<gene>
    <name evidence="5" type="ORF">SI65_07620</name>
</gene>
<dbReference type="PROSITE" id="PS00061">
    <property type="entry name" value="ADH_SHORT"/>
    <property type="match status" value="1"/>
</dbReference>
<dbReference type="InterPro" id="IPR052178">
    <property type="entry name" value="Sec_Metab_Biosynth_SDR"/>
</dbReference>
<name>A0A1E3B8U0_ASPCR</name>
<evidence type="ECO:0000313" key="6">
    <source>
        <dbReference type="Proteomes" id="UP000094569"/>
    </source>
</evidence>
<dbReference type="PANTHER" id="PTHR43618">
    <property type="entry name" value="7-ALPHA-HYDROXYSTEROID DEHYDROGENASE"/>
    <property type="match status" value="1"/>
</dbReference>
<dbReference type="InterPro" id="IPR036770">
    <property type="entry name" value="Ankyrin_rpt-contain_sf"/>
</dbReference>
<proteinExistence type="inferred from homology"/>
<dbReference type="GO" id="GO:0016491">
    <property type="term" value="F:oxidoreductase activity"/>
    <property type="evidence" value="ECO:0007669"/>
    <property type="project" value="UniProtKB-KW"/>
</dbReference>
<evidence type="ECO:0000256" key="1">
    <source>
        <dbReference type="ARBA" id="ARBA00006484"/>
    </source>
</evidence>
<evidence type="ECO:0000256" key="2">
    <source>
        <dbReference type="ARBA" id="ARBA00022857"/>
    </source>
</evidence>
<accession>A0A1E3B8U0</accession>
<dbReference type="Gene3D" id="1.25.40.20">
    <property type="entry name" value="Ankyrin repeat-containing domain"/>
    <property type="match status" value="1"/>
</dbReference>
<dbReference type="SUPFAM" id="SSF48403">
    <property type="entry name" value="Ankyrin repeat"/>
    <property type="match status" value="1"/>
</dbReference>
<dbReference type="Gene3D" id="3.40.50.720">
    <property type="entry name" value="NAD(P)-binding Rossmann-like Domain"/>
    <property type="match status" value="1"/>
</dbReference>
<dbReference type="OrthoDB" id="4772757at2759"/>
<keyword evidence="2" id="KW-0521">NADP</keyword>
<dbReference type="STRING" id="573508.A0A1E3B8U0"/>
<keyword evidence="3" id="KW-0560">Oxidoreductase</keyword>
<dbReference type="InterPro" id="IPR002110">
    <property type="entry name" value="Ankyrin_rpt"/>
</dbReference>
<feature type="repeat" description="ANK" evidence="4">
    <location>
        <begin position="438"/>
        <end position="466"/>
    </location>
</feature>
<comment type="similarity">
    <text evidence="1">Belongs to the short-chain dehydrogenases/reductases (SDR) family.</text>
</comment>
<dbReference type="EMBL" id="JXNT01000009">
    <property type="protein sequence ID" value="ODM17221.1"/>
    <property type="molecule type" value="Genomic_DNA"/>
</dbReference>
<dbReference type="GO" id="GO:0044550">
    <property type="term" value="P:secondary metabolite biosynthetic process"/>
    <property type="evidence" value="ECO:0007669"/>
    <property type="project" value="UniProtKB-ARBA"/>
</dbReference>
<comment type="caution">
    <text evidence="5">The sequence shown here is derived from an EMBL/GenBank/DDBJ whole genome shotgun (WGS) entry which is preliminary data.</text>
</comment>
<dbReference type="SMART" id="SM00248">
    <property type="entry name" value="ANK"/>
    <property type="match status" value="5"/>
</dbReference>
<dbReference type="AlphaFoldDB" id="A0A1E3B8U0"/>
<feature type="repeat" description="ANK" evidence="4">
    <location>
        <begin position="598"/>
        <end position="621"/>
    </location>
</feature>
<dbReference type="Pfam" id="PF00106">
    <property type="entry name" value="adh_short"/>
    <property type="match status" value="1"/>
</dbReference>
<evidence type="ECO:0000256" key="3">
    <source>
        <dbReference type="ARBA" id="ARBA00023002"/>
    </source>
</evidence>
<dbReference type="InterPro" id="IPR036291">
    <property type="entry name" value="NAD(P)-bd_dom_sf"/>
</dbReference>
<protein>
    <submittedName>
        <fullName evidence="5">Uncharacterized protein</fullName>
    </submittedName>
</protein>
<dbReference type="VEuPathDB" id="FungiDB:SI65_07620"/>
<evidence type="ECO:0000313" key="5">
    <source>
        <dbReference type="EMBL" id="ODM17221.1"/>
    </source>
</evidence>
<dbReference type="PROSITE" id="PS51257">
    <property type="entry name" value="PROKAR_LIPOPROTEIN"/>
    <property type="match status" value="1"/>
</dbReference>
<dbReference type="Pfam" id="PF12796">
    <property type="entry name" value="Ank_2"/>
    <property type="match status" value="2"/>
</dbReference>
<organism evidence="5 6">
    <name type="scientific">Aspergillus cristatus</name>
    <name type="common">Chinese Fuzhuan brick tea-fermentation fungus</name>
    <name type="synonym">Eurotium cristatum</name>
    <dbReference type="NCBI Taxonomy" id="573508"/>
    <lineage>
        <taxon>Eukaryota</taxon>
        <taxon>Fungi</taxon>
        <taxon>Dikarya</taxon>
        <taxon>Ascomycota</taxon>
        <taxon>Pezizomycotina</taxon>
        <taxon>Eurotiomycetes</taxon>
        <taxon>Eurotiomycetidae</taxon>
        <taxon>Eurotiales</taxon>
        <taxon>Aspergillaceae</taxon>
        <taxon>Aspergillus</taxon>
        <taxon>Aspergillus subgen. Aspergillus</taxon>
    </lineage>
</organism>
<dbReference type="PRINTS" id="PR00081">
    <property type="entry name" value="GDHRDH"/>
</dbReference>
<keyword evidence="4" id="KW-0040">ANK repeat</keyword>
<dbReference type="PRINTS" id="PR00080">
    <property type="entry name" value="SDRFAMILY"/>
</dbReference>
<dbReference type="InterPro" id="IPR020904">
    <property type="entry name" value="Sc_DH/Rdtase_CS"/>
</dbReference>
<keyword evidence="6" id="KW-1185">Reference proteome</keyword>
<dbReference type="PANTHER" id="PTHR43618:SF4">
    <property type="entry name" value="SHORT CHAIN DEHYDROGENASE_REDUCTASE FAMILY (AFU_ORTHOLOGUE AFUA_7G04540)"/>
    <property type="match status" value="1"/>
</dbReference>
<dbReference type="PROSITE" id="PS50297">
    <property type="entry name" value="ANK_REP_REGION"/>
    <property type="match status" value="2"/>
</dbReference>
<reference evidence="5 6" key="1">
    <citation type="journal article" date="2016" name="BMC Genomics">
        <title>Comparative genomic and transcriptomic analyses of the Fuzhuan brick tea-fermentation fungus Aspergillus cristatus.</title>
        <authorList>
            <person name="Ge Y."/>
            <person name="Wang Y."/>
            <person name="Liu Y."/>
            <person name="Tan Y."/>
            <person name="Ren X."/>
            <person name="Zhang X."/>
            <person name="Hyde K.D."/>
            <person name="Liu Y."/>
            <person name="Liu Z."/>
        </authorList>
    </citation>
    <scope>NUCLEOTIDE SEQUENCE [LARGE SCALE GENOMIC DNA]</scope>
    <source>
        <strain evidence="5 6">GZAAS20.1005</strain>
    </source>
</reference>
<dbReference type="PROSITE" id="PS50088">
    <property type="entry name" value="ANK_REPEAT"/>
    <property type="match status" value="3"/>
</dbReference>
<dbReference type="Proteomes" id="UP000094569">
    <property type="component" value="Unassembled WGS sequence"/>
</dbReference>
<evidence type="ECO:0000256" key="4">
    <source>
        <dbReference type="PROSITE-ProRule" id="PRU00023"/>
    </source>
</evidence>
<feature type="repeat" description="ANK" evidence="4">
    <location>
        <begin position="559"/>
        <end position="591"/>
    </location>
</feature>
<sequence>MFVSRHLATSAQLRQFAYQPRATPIQTSSFSTSSCHQAVSDSLRQKAQQNNQQFKLNNLFNVKDKVALISGGGTGIGLMATQALAVNRAKVYITGRTEEKLNRVAELYGKDIPGSIIPVPADITSKESIKNLADTISQRESHLSILINNAGISSHTQTTEHDNANNLRKSLFDDPDATIKDWEDVYRTNVPQLFFMTTAFLPLLEKGSKTHHGWSSTVINISSISGIVKTAQHHFAYNASKAAAIHLTKMLANEISGSPESRLPIRINSIAPGVFPSEITTGESDEIQKSYIPEEKYEKKVPARRPGKDENMGNAVLFAATNQYLNGQTVVVDGGIRIGVDILSVISGVNKTLDGLTQATGERQLEQHEKISEAVAHLGSKEVDALNRSGSHFEEEHLVQNVLSGAIVIGNLQLVEYLLNVENTRADINGETPFFGKPLHIAAAWGQADIVEYLLDKGADLRAISSYPAHVSWDEELEYLNEERRHAYRCPDDTALRAAALGGHNEVIRVLLSPKYQPSFKRQRNTYHRAMVAAARGGHMDTINLLRSAKKSASNLKQAQQEMLYEAADHNREALVRMLLKNGADVNFSCRHRHFGYPLAIAAGKGHARIVRILLQHGANMYIRFLFGSPNMNHGTLI</sequence>
<dbReference type="SUPFAM" id="SSF51735">
    <property type="entry name" value="NAD(P)-binding Rossmann-fold domains"/>
    <property type="match status" value="1"/>
</dbReference>
<dbReference type="InterPro" id="IPR002347">
    <property type="entry name" value="SDR_fam"/>
</dbReference>